<name>A0A7G5N173_9FIRM</name>
<feature type="chain" id="PRO_5028980385" evidence="1">
    <location>
        <begin position="31"/>
        <end position="164"/>
    </location>
</feature>
<evidence type="ECO:0000313" key="2">
    <source>
        <dbReference type="EMBL" id="QMW80616.1"/>
    </source>
</evidence>
<organism evidence="2 3">
    <name type="scientific">Blautia producta</name>
    <dbReference type="NCBI Taxonomy" id="33035"/>
    <lineage>
        <taxon>Bacteria</taxon>
        <taxon>Bacillati</taxon>
        <taxon>Bacillota</taxon>
        <taxon>Clostridia</taxon>
        <taxon>Lachnospirales</taxon>
        <taxon>Lachnospiraceae</taxon>
        <taxon>Blautia</taxon>
    </lineage>
</organism>
<evidence type="ECO:0000313" key="3">
    <source>
        <dbReference type="Proteomes" id="UP000515789"/>
    </source>
</evidence>
<evidence type="ECO:0000256" key="1">
    <source>
        <dbReference type="SAM" id="SignalP"/>
    </source>
</evidence>
<dbReference type="Proteomes" id="UP000515789">
    <property type="component" value="Chromosome"/>
</dbReference>
<accession>A0A7G5N173</accession>
<dbReference type="GeneID" id="75053925"/>
<gene>
    <name evidence="2" type="ORF">E5259_25160</name>
</gene>
<dbReference type="RefSeq" id="WP_018597343.1">
    <property type="nucleotide sequence ID" value="NZ_CABLBP010000050.1"/>
</dbReference>
<sequence>MFKNFKKIIFTSLLGVCMIFTTLSPTVVHAQSAETESNEVTVTPNVGVSFVSPEDTIETRGTSRPSKVWNIKTEGQYDFSGSSYHQTLYTNYKFKGKTSYKVYVKNTGKSAITVTAKRLTKTYGSTKISAGKTGSFEFSNIKSDTEFYIVFEAGNEYSFSGYVK</sequence>
<protein>
    <submittedName>
        <fullName evidence="2">Uncharacterized protein</fullName>
    </submittedName>
</protein>
<keyword evidence="1" id="KW-0732">Signal</keyword>
<dbReference type="AlphaFoldDB" id="A0A7G5N173"/>
<dbReference type="EMBL" id="CP039126">
    <property type="protein sequence ID" value="QMW80616.1"/>
    <property type="molecule type" value="Genomic_DNA"/>
</dbReference>
<reference evidence="2 3" key="1">
    <citation type="submission" date="2019-04" db="EMBL/GenBank/DDBJ databases">
        <authorList>
            <person name="Schori C."/>
            <person name="Ahrens C."/>
        </authorList>
    </citation>
    <scope>NUCLEOTIDE SEQUENCE [LARGE SCALE GENOMIC DNA]</scope>
    <source>
        <strain evidence="2 3">DSM 2950</strain>
    </source>
</reference>
<proteinExistence type="predicted"/>
<feature type="signal peptide" evidence="1">
    <location>
        <begin position="1"/>
        <end position="30"/>
    </location>
</feature>